<dbReference type="AlphaFoldDB" id="A0ABD5RCK4"/>
<dbReference type="InterPro" id="IPR016155">
    <property type="entry name" value="Mopterin_synth/thiamin_S_b"/>
</dbReference>
<dbReference type="InterPro" id="IPR012675">
    <property type="entry name" value="Beta-grasp_dom_sf"/>
</dbReference>
<accession>A0ABD5RCK4</accession>
<comment type="caution">
    <text evidence="2">The sequence shown here is derived from an EMBL/GenBank/DDBJ whole genome shotgun (WGS) entry which is preliminary data.</text>
</comment>
<reference evidence="2 3" key="1">
    <citation type="journal article" date="2019" name="Int. J. Syst. Evol. Microbiol.">
        <title>The Global Catalogue of Microorganisms (GCM) 10K type strain sequencing project: providing services to taxonomists for standard genome sequencing and annotation.</title>
        <authorList>
            <consortium name="The Broad Institute Genomics Platform"/>
            <consortium name="The Broad Institute Genome Sequencing Center for Infectious Disease"/>
            <person name="Wu L."/>
            <person name="Ma J."/>
        </authorList>
    </citation>
    <scope>NUCLEOTIDE SEQUENCE [LARGE SCALE GENOMIC DNA]</scope>
    <source>
        <strain evidence="2 3">CGMCC 1.12237</strain>
    </source>
</reference>
<evidence type="ECO:0000313" key="3">
    <source>
        <dbReference type="Proteomes" id="UP001596201"/>
    </source>
</evidence>
<dbReference type="EMBL" id="JBHSKX010000002">
    <property type="protein sequence ID" value="MFC5367725.1"/>
    <property type="molecule type" value="Genomic_DNA"/>
</dbReference>
<dbReference type="SUPFAM" id="SSF54285">
    <property type="entry name" value="MoaD/ThiS"/>
    <property type="match status" value="1"/>
</dbReference>
<evidence type="ECO:0000313" key="2">
    <source>
        <dbReference type="EMBL" id="MFC5367725.1"/>
    </source>
</evidence>
<name>A0ABD5RCK4_9EURY</name>
<organism evidence="2 3">
    <name type="scientific">Salinirubrum litoreum</name>
    <dbReference type="NCBI Taxonomy" id="1126234"/>
    <lineage>
        <taxon>Archaea</taxon>
        <taxon>Methanobacteriati</taxon>
        <taxon>Methanobacteriota</taxon>
        <taxon>Stenosarchaea group</taxon>
        <taxon>Halobacteria</taxon>
        <taxon>Halobacteriales</taxon>
        <taxon>Haloferacaceae</taxon>
        <taxon>Salinirubrum</taxon>
    </lineage>
</organism>
<gene>
    <name evidence="2" type="ORF">ACFPJ5_12350</name>
</gene>
<keyword evidence="3" id="KW-1185">Reference proteome</keyword>
<feature type="region of interest" description="Disordered" evidence="1">
    <location>
        <begin position="1"/>
        <end position="31"/>
    </location>
</feature>
<dbReference type="RefSeq" id="WP_227229971.1">
    <property type="nucleotide sequence ID" value="NZ_JAJCVJ010000002.1"/>
</dbReference>
<dbReference type="Gene3D" id="3.10.20.30">
    <property type="match status" value="1"/>
</dbReference>
<sequence length="150" mass="16320">MATLDAAPANDDETTATGTDETPHPADRATTTVEVRATGKVRDALPSHSLSFTFEGGTLRAFLDAFFAEYEVADLLLAETDADATTRGWADAPEPDALRGTWYRNPEGEQTRTYARICVNGRFNETLDGLDTELADGDRVALINPFLYCV</sequence>
<dbReference type="Proteomes" id="UP001596201">
    <property type="component" value="Unassembled WGS sequence"/>
</dbReference>
<protein>
    <submittedName>
        <fullName evidence="2">MoaD/ThiS family protein</fullName>
    </submittedName>
</protein>
<evidence type="ECO:0000256" key="1">
    <source>
        <dbReference type="SAM" id="MobiDB-lite"/>
    </source>
</evidence>
<proteinExistence type="predicted"/>